<sequence>MDDDGPSGWTDETARLLLEATSRLVGEVQDLAEAVVRMHGGSAEMPERRRRRAAVLAAAVAWDERVAARTGYCVHPSERLDDDEPYGALEDLVDPDEPQLPPAAAEVSVVSRYDLAVVDVPALLAEARREWRSVRPEEDERDAAYVVGDVPTAVDVLLERAPEPYERFHVLPGVEVRAGMQVLVDPEGSLLQPHDGHPVHDLEHPERAVAVPAGRVLHPHGVGCG</sequence>
<proteinExistence type="predicted"/>
<gene>
    <name evidence="1" type="ORF">EDC03_3454</name>
</gene>
<keyword evidence="2" id="KW-1185">Reference proteome</keyword>
<name>A0A3N1G8F4_9ACTN</name>
<dbReference type="EMBL" id="RJKN01000014">
    <property type="protein sequence ID" value="ROP26531.1"/>
    <property type="molecule type" value="Genomic_DNA"/>
</dbReference>
<reference evidence="1 2" key="1">
    <citation type="journal article" date="2015" name="Stand. Genomic Sci.">
        <title>Genomic Encyclopedia of Bacterial and Archaeal Type Strains, Phase III: the genomes of soil and plant-associated and newly described type strains.</title>
        <authorList>
            <person name="Whitman W.B."/>
            <person name="Woyke T."/>
            <person name="Klenk H.P."/>
            <person name="Zhou Y."/>
            <person name="Lilburn T.G."/>
            <person name="Beck B.J."/>
            <person name="De Vos P."/>
            <person name="Vandamme P."/>
            <person name="Eisen J.A."/>
            <person name="Garrity G."/>
            <person name="Hugenholtz P."/>
            <person name="Kyrpides N.C."/>
        </authorList>
    </citation>
    <scope>NUCLEOTIDE SEQUENCE [LARGE SCALE GENOMIC DNA]</scope>
    <source>
        <strain evidence="1 2">CECT 7306</strain>
    </source>
</reference>
<evidence type="ECO:0000313" key="1">
    <source>
        <dbReference type="EMBL" id="ROP26531.1"/>
    </source>
</evidence>
<dbReference type="InParanoid" id="A0A3N1G8F4"/>
<protein>
    <submittedName>
        <fullName evidence="1">Uncharacterized protein</fullName>
    </submittedName>
</protein>
<dbReference type="AlphaFoldDB" id="A0A3N1G8F4"/>
<organism evidence="1 2">
    <name type="scientific">Pseudokineococcus lusitanus</name>
    <dbReference type="NCBI Taxonomy" id="763993"/>
    <lineage>
        <taxon>Bacteria</taxon>
        <taxon>Bacillati</taxon>
        <taxon>Actinomycetota</taxon>
        <taxon>Actinomycetes</taxon>
        <taxon>Kineosporiales</taxon>
        <taxon>Kineosporiaceae</taxon>
        <taxon>Pseudokineococcus</taxon>
    </lineage>
</organism>
<dbReference type="OrthoDB" id="3821838at2"/>
<dbReference type="Proteomes" id="UP000276232">
    <property type="component" value="Unassembled WGS sequence"/>
</dbReference>
<accession>A0A3N1G8F4</accession>
<dbReference type="RefSeq" id="WP_123381510.1">
    <property type="nucleotide sequence ID" value="NZ_RJKN01000014.1"/>
</dbReference>
<comment type="caution">
    <text evidence="1">The sequence shown here is derived from an EMBL/GenBank/DDBJ whole genome shotgun (WGS) entry which is preliminary data.</text>
</comment>
<evidence type="ECO:0000313" key="2">
    <source>
        <dbReference type="Proteomes" id="UP000276232"/>
    </source>
</evidence>